<sequence>MSATTTAPKTHAGSKNASHAVDIEQQGSPAPSAVAPKSLGAGSALALGAFGTTLTTLSLSLMQWRGVTITNVYVGNFFFIAAFGLVVTAQWELSVGNGFAYTVFSAFGLFYAGYGAILTPAFGVAQAYGDDTAQYNNALGFFMILWTVFVFTFLIASLPSNVAYIAVFFLVDLGFLTVAASYFAAADGHHAASVALQKSGGVFCFVAGLIGWYIVLHLLLKDSLGELPLGDTSRYFAKTREGMILSTE</sequence>
<dbReference type="OMA" id="VANLMCQ"/>
<dbReference type="InterPro" id="IPR051633">
    <property type="entry name" value="AceTr"/>
</dbReference>
<feature type="transmembrane region" description="Helical" evidence="7">
    <location>
        <begin position="137"/>
        <end position="156"/>
    </location>
</feature>
<feature type="region of interest" description="Disordered" evidence="6">
    <location>
        <begin position="1"/>
        <end position="21"/>
    </location>
</feature>
<evidence type="ECO:0000256" key="5">
    <source>
        <dbReference type="ARBA" id="ARBA00023136"/>
    </source>
</evidence>
<dbReference type="AlphaFoldDB" id="A0A1R3RVE2"/>
<dbReference type="PANTHER" id="PTHR31123">
    <property type="entry name" value="ACCUMULATION OF DYADS PROTEIN 2-RELATED"/>
    <property type="match status" value="1"/>
</dbReference>
<feature type="transmembrane region" description="Helical" evidence="7">
    <location>
        <begin position="200"/>
        <end position="220"/>
    </location>
</feature>
<organism evidence="8 9">
    <name type="scientific">Aspergillus carbonarius (strain ITEM 5010)</name>
    <dbReference type="NCBI Taxonomy" id="602072"/>
    <lineage>
        <taxon>Eukaryota</taxon>
        <taxon>Fungi</taxon>
        <taxon>Dikarya</taxon>
        <taxon>Ascomycota</taxon>
        <taxon>Pezizomycotina</taxon>
        <taxon>Eurotiomycetes</taxon>
        <taxon>Eurotiomycetidae</taxon>
        <taxon>Eurotiales</taxon>
        <taxon>Aspergillaceae</taxon>
        <taxon>Aspergillus</taxon>
        <taxon>Aspergillus subgen. Circumdati</taxon>
    </lineage>
</organism>
<keyword evidence="9" id="KW-1185">Reference proteome</keyword>
<comment type="subcellular location">
    <subcellularLocation>
        <location evidence="1">Membrane</location>
        <topology evidence="1">Multi-pass membrane protein</topology>
    </subcellularLocation>
</comment>
<comment type="similarity">
    <text evidence="2">Belongs to the acetate uptake transporter (AceTr) (TC 2.A.96) family.</text>
</comment>
<evidence type="ECO:0008006" key="10">
    <source>
        <dbReference type="Google" id="ProtNLM"/>
    </source>
</evidence>
<reference evidence="9" key="1">
    <citation type="journal article" date="2017" name="Genome Biol.">
        <title>Comparative genomics reveals high biological diversity and specific adaptations in the industrially and medically important fungal genus Aspergillus.</title>
        <authorList>
            <person name="de Vries R.P."/>
            <person name="Riley R."/>
            <person name="Wiebenga A."/>
            <person name="Aguilar-Osorio G."/>
            <person name="Amillis S."/>
            <person name="Uchima C.A."/>
            <person name="Anderluh G."/>
            <person name="Asadollahi M."/>
            <person name="Askin M."/>
            <person name="Barry K."/>
            <person name="Battaglia E."/>
            <person name="Bayram O."/>
            <person name="Benocci T."/>
            <person name="Braus-Stromeyer S.A."/>
            <person name="Caldana C."/>
            <person name="Canovas D."/>
            <person name="Cerqueira G.C."/>
            <person name="Chen F."/>
            <person name="Chen W."/>
            <person name="Choi C."/>
            <person name="Clum A."/>
            <person name="Dos Santos R.A."/>
            <person name="Damasio A.R."/>
            <person name="Diallinas G."/>
            <person name="Emri T."/>
            <person name="Fekete E."/>
            <person name="Flipphi M."/>
            <person name="Freyberg S."/>
            <person name="Gallo A."/>
            <person name="Gournas C."/>
            <person name="Habgood R."/>
            <person name="Hainaut M."/>
            <person name="Harispe M.L."/>
            <person name="Henrissat B."/>
            <person name="Hilden K.S."/>
            <person name="Hope R."/>
            <person name="Hossain A."/>
            <person name="Karabika E."/>
            <person name="Karaffa L."/>
            <person name="Karanyi Z."/>
            <person name="Krasevec N."/>
            <person name="Kuo A."/>
            <person name="Kusch H."/>
            <person name="LaButti K."/>
            <person name="Lagendijk E.L."/>
            <person name="Lapidus A."/>
            <person name="Levasseur A."/>
            <person name="Lindquist E."/>
            <person name="Lipzen A."/>
            <person name="Logrieco A.F."/>
            <person name="MacCabe A."/>
            <person name="Maekelae M.R."/>
            <person name="Malavazi I."/>
            <person name="Melin P."/>
            <person name="Meyer V."/>
            <person name="Mielnichuk N."/>
            <person name="Miskei M."/>
            <person name="Molnar A.P."/>
            <person name="Mule G."/>
            <person name="Ngan C.Y."/>
            <person name="Orejas M."/>
            <person name="Orosz E."/>
            <person name="Ouedraogo J.P."/>
            <person name="Overkamp K.M."/>
            <person name="Park H.-S."/>
            <person name="Perrone G."/>
            <person name="Piumi F."/>
            <person name="Punt P.J."/>
            <person name="Ram A.F."/>
            <person name="Ramon A."/>
            <person name="Rauscher S."/>
            <person name="Record E."/>
            <person name="Riano-Pachon D.M."/>
            <person name="Robert V."/>
            <person name="Roehrig J."/>
            <person name="Ruller R."/>
            <person name="Salamov A."/>
            <person name="Salih N.S."/>
            <person name="Samson R.A."/>
            <person name="Sandor E."/>
            <person name="Sanguinetti M."/>
            <person name="Schuetze T."/>
            <person name="Sepcic K."/>
            <person name="Shelest E."/>
            <person name="Sherlock G."/>
            <person name="Sophianopoulou V."/>
            <person name="Squina F.M."/>
            <person name="Sun H."/>
            <person name="Susca A."/>
            <person name="Todd R.B."/>
            <person name="Tsang A."/>
            <person name="Unkles S.E."/>
            <person name="van de Wiele N."/>
            <person name="van Rossen-Uffink D."/>
            <person name="Oliveira J.V."/>
            <person name="Vesth T.C."/>
            <person name="Visser J."/>
            <person name="Yu J.-H."/>
            <person name="Zhou M."/>
            <person name="Andersen M.R."/>
            <person name="Archer D.B."/>
            <person name="Baker S.E."/>
            <person name="Benoit I."/>
            <person name="Brakhage A.A."/>
            <person name="Braus G.H."/>
            <person name="Fischer R."/>
            <person name="Frisvad J.C."/>
            <person name="Goldman G.H."/>
            <person name="Houbraken J."/>
            <person name="Oakley B."/>
            <person name="Pocsi I."/>
            <person name="Scazzocchio C."/>
            <person name="Seiboth B."/>
            <person name="vanKuyk P.A."/>
            <person name="Wortman J."/>
            <person name="Dyer P.S."/>
            <person name="Grigoriev I.V."/>
        </authorList>
    </citation>
    <scope>NUCLEOTIDE SEQUENCE [LARGE SCALE GENOMIC DNA]</scope>
    <source>
        <strain evidence="9">ITEM 5010</strain>
    </source>
</reference>
<gene>
    <name evidence="8" type="ORF">ASPCADRAFT_404169</name>
</gene>
<evidence type="ECO:0000256" key="2">
    <source>
        <dbReference type="ARBA" id="ARBA00005587"/>
    </source>
</evidence>
<dbReference type="EMBL" id="KV907496">
    <property type="protein sequence ID" value="OOF98437.1"/>
    <property type="molecule type" value="Genomic_DNA"/>
</dbReference>
<dbReference type="VEuPathDB" id="FungiDB:ASPCADRAFT_404169"/>
<evidence type="ECO:0000256" key="3">
    <source>
        <dbReference type="ARBA" id="ARBA00022692"/>
    </source>
</evidence>
<keyword evidence="3 7" id="KW-0812">Transmembrane</keyword>
<dbReference type="Proteomes" id="UP000188318">
    <property type="component" value="Unassembled WGS sequence"/>
</dbReference>
<evidence type="ECO:0000256" key="7">
    <source>
        <dbReference type="SAM" id="Phobius"/>
    </source>
</evidence>
<feature type="compositionally biased region" description="Polar residues" evidence="6">
    <location>
        <begin position="1"/>
        <end position="17"/>
    </location>
</feature>
<protein>
    <recommendedName>
        <fullName evidence="10">Acetate transporter</fullName>
    </recommendedName>
</protein>
<feature type="transmembrane region" description="Helical" evidence="7">
    <location>
        <begin position="39"/>
        <end position="61"/>
    </location>
</feature>
<keyword evidence="4 7" id="KW-1133">Transmembrane helix</keyword>
<dbReference type="OrthoDB" id="3648309at2759"/>
<feature type="transmembrane region" description="Helical" evidence="7">
    <location>
        <begin position="73"/>
        <end position="93"/>
    </location>
</feature>
<keyword evidence="5 7" id="KW-0472">Membrane</keyword>
<evidence type="ECO:0000313" key="8">
    <source>
        <dbReference type="EMBL" id="OOF98437.1"/>
    </source>
</evidence>
<feature type="transmembrane region" description="Helical" evidence="7">
    <location>
        <begin position="162"/>
        <end position="188"/>
    </location>
</feature>
<dbReference type="GO" id="GO:0005886">
    <property type="term" value="C:plasma membrane"/>
    <property type="evidence" value="ECO:0007669"/>
    <property type="project" value="TreeGrafter"/>
</dbReference>
<evidence type="ECO:0000256" key="1">
    <source>
        <dbReference type="ARBA" id="ARBA00004141"/>
    </source>
</evidence>
<name>A0A1R3RVE2_ASPC5</name>
<proteinExistence type="inferred from homology"/>
<dbReference type="InterPro" id="IPR000791">
    <property type="entry name" value="Gpr1/Fun34/SatP-like"/>
</dbReference>
<evidence type="ECO:0000313" key="9">
    <source>
        <dbReference type="Proteomes" id="UP000188318"/>
    </source>
</evidence>
<evidence type="ECO:0000256" key="4">
    <source>
        <dbReference type="ARBA" id="ARBA00022989"/>
    </source>
</evidence>
<dbReference type="Pfam" id="PF01184">
    <property type="entry name" value="Gpr1_Fun34_YaaH"/>
    <property type="match status" value="1"/>
</dbReference>
<dbReference type="PANTHER" id="PTHR31123:SF7">
    <property type="entry name" value="MARVEL DOMAIN-CONTAINING PROTEIN"/>
    <property type="match status" value="1"/>
</dbReference>
<accession>A0A1R3RVE2</accession>
<feature type="transmembrane region" description="Helical" evidence="7">
    <location>
        <begin position="99"/>
        <end position="125"/>
    </location>
</feature>
<evidence type="ECO:0000256" key="6">
    <source>
        <dbReference type="SAM" id="MobiDB-lite"/>
    </source>
</evidence>
<dbReference type="GO" id="GO:0015123">
    <property type="term" value="F:acetate transmembrane transporter activity"/>
    <property type="evidence" value="ECO:0007669"/>
    <property type="project" value="TreeGrafter"/>
</dbReference>